<feature type="transmembrane region" description="Helical" evidence="6">
    <location>
        <begin position="689"/>
        <end position="710"/>
    </location>
</feature>
<dbReference type="Pfam" id="PF03176">
    <property type="entry name" value="MMPL"/>
    <property type="match status" value="2"/>
</dbReference>
<dbReference type="PROSITE" id="PS50156">
    <property type="entry name" value="SSD"/>
    <property type="match status" value="2"/>
</dbReference>
<feature type="domain" description="SSD" evidence="7">
    <location>
        <begin position="580"/>
        <end position="747"/>
    </location>
</feature>
<feature type="transmembrane region" description="Helical" evidence="6">
    <location>
        <begin position="307"/>
        <end position="328"/>
    </location>
</feature>
<dbReference type="RefSeq" id="WP_130964025.1">
    <property type="nucleotide sequence ID" value="NZ_SIRT01000005.1"/>
</dbReference>
<feature type="transmembrane region" description="Helical" evidence="6">
    <location>
        <begin position="267"/>
        <end position="287"/>
    </location>
</feature>
<keyword evidence="2" id="KW-1003">Cell membrane</keyword>
<feature type="domain" description="SSD" evidence="7">
    <location>
        <begin position="237"/>
        <end position="364"/>
    </location>
</feature>
<comment type="subcellular location">
    <subcellularLocation>
        <location evidence="1">Cell membrane</location>
        <topology evidence="1">Multi-pass membrane protein</topology>
    </subcellularLocation>
</comment>
<keyword evidence="5 6" id="KW-0472">Membrane</keyword>
<feature type="transmembrane region" description="Helical" evidence="6">
    <location>
        <begin position="340"/>
        <end position="364"/>
    </location>
</feature>
<organism evidence="8 9">
    <name type="scientific">Hyunsoonleella flava</name>
    <dbReference type="NCBI Taxonomy" id="2527939"/>
    <lineage>
        <taxon>Bacteria</taxon>
        <taxon>Pseudomonadati</taxon>
        <taxon>Bacteroidota</taxon>
        <taxon>Flavobacteriia</taxon>
        <taxon>Flavobacteriales</taxon>
        <taxon>Flavobacteriaceae</taxon>
    </lineage>
</organism>
<sequence length="750" mass="84192">MKRLEGIIKSIIKFRLPIIVALAILMGIAGYQTVNKLSIDNSLTIWFLEDDPSYKAYIDFQEEFGSDEIFITMFPVENAIGETERKTLLQLHESIEGLSFVKTSFSLAKAKYPIYNNGKIVFDDLYNTQRSEKGLKNLLSKLPNITSQLLSKDFKHQFFYIQLNPTPQIEEKREIIAATIRSTIEEYYSDYFLTGPPVLNEAYSKGIYKESLLFGVLTVLVITLMLLFLLPSKRYLIIALLSVAVPVSLLFGIITSLGYALNMISMLIPTILMVYSVSDAVHIINIYHKEGLLNTTLSKVELLALAVRKSITPCFYTTLTTFVGYFALYLSPLPAFKNMGIFTCIGLVLSFLLVYVITVIGFSFMNLSFETTKPILSLKTFSQTRFINWINRITSQYKTAIIAGFTVVLLYGLYSVFLVKTDTDSLDLLAEGKAKQDLRIVEAQLDGSSRLQLDISMADGTSILNKEAMERLEVFQNKLEKNPLITAPVSVVDVKKFLEKRSPVLFQPNISEEKVRSTLASVENADNSFFKLFADDLSSAGITISLRDVKTSQLEKLLVDIENDFRSSFKIEDYNLQINGFAVVFAQLNSFILETQFKSFFAAFFVAFLCLWFFIKSLRTTILVLIPNVLPLAILAIFMSLLDIPLDVSTAMITPIMLGIAMDDTIHLVHKYRKSKRVQGTAEERMNNAMHYTGSALLSTTIALVGGFLIIASSATPSVRDFGALCAITVAIALITDIFYLPALLKKFDR</sequence>
<protein>
    <submittedName>
        <fullName evidence="8">RND transporter</fullName>
    </submittedName>
</protein>
<feature type="transmembrane region" description="Helical" evidence="6">
    <location>
        <begin position="722"/>
        <end position="745"/>
    </location>
</feature>
<evidence type="ECO:0000313" key="9">
    <source>
        <dbReference type="Proteomes" id="UP000291142"/>
    </source>
</evidence>
<dbReference type="PANTHER" id="PTHR33406">
    <property type="entry name" value="MEMBRANE PROTEIN MJ1562-RELATED"/>
    <property type="match status" value="1"/>
</dbReference>
<dbReference type="PANTHER" id="PTHR33406:SF13">
    <property type="entry name" value="MEMBRANE PROTEIN YDFJ"/>
    <property type="match status" value="1"/>
</dbReference>
<evidence type="ECO:0000256" key="2">
    <source>
        <dbReference type="ARBA" id="ARBA00022475"/>
    </source>
</evidence>
<feature type="transmembrane region" description="Helical" evidence="6">
    <location>
        <begin position="597"/>
        <end position="615"/>
    </location>
</feature>
<dbReference type="InterPro" id="IPR050545">
    <property type="entry name" value="Mycobact_MmpL"/>
</dbReference>
<evidence type="ECO:0000256" key="3">
    <source>
        <dbReference type="ARBA" id="ARBA00022692"/>
    </source>
</evidence>
<dbReference type="Gene3D" id="1.20.1640.10">
    <property type="entry name" value="Multidrug efflux transporter AcrB transmembrane domain"/>
    <property type="match status" value="2"/>
</dbReference>
<dbReference type="EMBL" id="SIRT01000005">
    <property type="protein sequence ID" value="TBN03954.1"/>
    <property type="molecule type" value="Genomic_DNA"/>
</dbReference>
<feature type="transmembrane region" description="Helical" evidence="6">
    <location>
        <begin position="400"/>
        <end position="419"/>
    </location>
</feature>
<dbReference type="SUPFAM" id="SSF82866">
    <property type="entry name" value="Multidrug efflux transporter AcrB transmembrane domain"/>
    <property type="match status" value="2"/>
</dbReference>
<evidence type="ECO:0000256" key="5">
    <source>
        <dbReference type="ARBA" id="ARBA00023136"/>
    </source>
</evidence>
<accession>A0A4Q9FJ77</accession>
<dbReference type="InterPro" id="IPR004869">
    <property type="entry name" value="MMPL_dom"/>
</dbReference>
<keyword evidence="3 6" id="KW-0812">Transmembrane</keyword>
<name>A0A4Q9FJ77_9FLAO</name>
<feature type="transmembrane region" description="Helical" evidence="6">
    <location>
        <begin position="212"/>
        <end position="230"/>
    </location>
</feature>
<gene>
    <name evidence="8" type="ORF">EYD45_08035</name>
</gene>
<evidence type="ECO:0000256" key="1">
    <source>
        <dbReference type="ARBA" id="ARBA00004651"/>
    </source>
</evidence>
<reference evidence="8 9" key="1">
    <citation type="submission" date="2019-02" db="EMBL/GenBank/DDBJ databases">
        <title>Hyunsoonleella sp., isolated from marine sediment.</title>
        <authorList>
            <person name="Liu B.-T."/>
        </authorList>
    </citation>
    <scope>NUCLEOTIDE SEQUENCE [LARGE SCALE GENOMIC DNA]</scope>
    <source>
        <strain evidence="8 9">T58</strain>
    </source>
</reference>
<feature type="transmembrane region" description="Helical" evidence="6">
    <location>
        <begin position="648"/>
        <end position="669"/>
    </location>
</feature>
<dbReference type="OrthoDB" id="9805018at2"/>
<feature type="transmembrane region" description="Helical" evidence="6">
    <location>
        <begin position="237"/>
        <end position="261"/>
    </location>
</feature>
<dbReference type="AlphaFoldDB" id="A0A4Q9FJ77"/>
<comment type="caution">
    <text evidence="8">The sequence shown here is derived from an EMBL/GenBank/DDBJ whole genome shotgun (WGS) entry which is preliminary data.</text>
</comment>
<evidence type="ECO:0000256" key="6">
    <source>
        <dbReference type="SAM" id="Phobius"/>
    </source>
</evidence>
<feature type="transmembrane region" description="Helical" evidence="6">
    <location>
        <begin position="12"/>
        <end position="31"/>
    </location>
</feature>
<feature type="transmembrane region" description="Helical" evidence="6">
    <location>
        <begin position="622"/>
        <end position="642"/>
    </location>
</feature>
<evidence type="ECO:0000259" key="7">
    <source>
        <dbReference type="PROSITE" id="PS50156"/>
    </source>
</evidence>
<proteinExistence type="predicted"/>
<evidence type="ECO:0000313" key="8">
    <source>
        <dbReference type="EMBL" id="TBN03954.1"/>
    </source>
</evidence>
<dbReference type="GO" id="GO:0005886">
    <property type="term" value="C:plasma membrane"/>
    <property type="evidence" value="ECO:0007669"/>
    <property type="project" value="UniProtKB-SubCell"/>
</dbReference>
<evidence type="ECO:0000256" key="4">
    <source>
        <dbReference type="ARBA" id="ARBA00022989"/>
    </source>
</evidence>
<keyword evidence="4 6" id="KW-1133">Transmembrane helix</keyword>
<dbReference type="InterPro" id="IPR000731">
    <property type="entry name" value="SSD"/>
</dbReference>
<keyword evidence="9" id="KW-1185">Reference proteome</keyword>
<dbReference type="Proteomes" id="UP000291142">
    <property type="component" value="Unassembled WGS sequence"/>
</dbReference>